<accession>A0ABU6UJ29</accession>
<evidence type="ECO:0000313" key="1">
    <source>
        <dbReference type="EMBL" id="MED6159663.1"/>
    </source>
</evidence>
<sequence>MKRYPVKWVRLITYVVDDPPKEMDRKTVVVVRVTVGFNNSDFFFIAADSEAPERWASSTWRHKSRKRFQCWRHQRIKQKREKNQFAKCASYMDALSAKAPQSEVIASLGTS</sequence>
<protein>
    <submittedName>
        <fullName evidence="1">Uncharacterized protein</fullName>
    </submittedName>
</protein>
<reference evidence="1 2" key="1">
    <citation type="journal article" date="2023" name="Plants (Basel)">
        <title>Bridging the Gap: Combining Genomics and Transcriptomics Approaches to Understand Stylosanthes scabra, an Orphan Legume from the Brazilian Caatinga.</title>
        <authorList>
            <person name="Ferreira-Neto J.R.C."/>
            <person name="da Silva M.D."/>
            <person name="Binneck E."/>
            <person name="de Melo N.F."/>
            <person name="da Silva R.H."/>
            <person name="de Melo A.L.T.M."/>
            <person name="Pandolfi V."/>
            <person name="Bustamante F.O."/>
            <person name="Brasileiro-Vidal A.C."/>
            <person name="Benko-Iseppon A.M."/>
        </authorList>
    </citation>
    <scope>NUCLEOTIDE SEQUENCE [LARGE SCALE GENOMIC DNA]</scope>
    <source>
        <tissue evidence="1">Leaves</tissue>
    </source>
</reference>
<comment type="caution">
    <text evidence="1">The sequence shown here is derived from an EMBL/GenBank/DDBJ whole genome shotgun (WGS) entry which is preliminary data.</text>
</comment>
<evidence type="ECO:0000313" key="2">
    <source>
        <dbReference type="Proteomes" id="UP001341840"/>
    </source>
</evidence>
<gene>
    <name evidence="1" type="ORF">PIB30_044292</name>
</gene>
<dbReference type="Proteomes" id="UP001341840">
    <property type="component" value="Unassembled WGS sequence"/>
</dbReference>
<keyword evidence="2" id="KW-1185">Reference proteome</keyword>
<dbReference type="EMBL" id="JASCZI010121092">
    <property type="protein sequence ID" value="MED6159663.1"/>
    <property type="molecule type" value="Genomic_DNA"/>
</dbReference>
<proteinExistence type="predicted"/>
<name>A0ABU6UJ29_9FABA</name>
<organism evidence="1 2">
    <name type="scientific">Stylosanthes scabra</name>
    <dbReference type="NCBI Taxonomy" id="79078"/>
    <lineage>
        <taxon>Eukaryota</taxon>
        <taxon>Viridiplantae</taxon>
        <taxon>Streptophyta</taxon>
        <taxon>Embryophyta</taxon>
        <taxon>Tracheophyta</taxon>
        <taxon>Spermatophyta</taxon>
        <taxon>Magnoliopsida</taxon>
        <taxon>eudicotyledons</taxon>
        <taxon>Gunneridae</taxon>
        <taxon>Pentapetalae</taxon>
        <taxon>rosids</taxon>
        <taxon>fabids</taxon>
        <taxon>Fabales</taxon>
        <taxon>Fabaceae</taxon>
        <taxon>Papilionoideae</taxon>
        <taxon>50 kb inversion clade</taxon>
        <taxon>dalbergioids sensu lato</taxon>
        <taxon>Dalbergieae</taxon>
        <taxon>Pterocarpus clade</taxon>
        <taxon>Stylosanthes</taxon>
    </lineage>
</organism>